<dbReference type="InterPro" id="IPR000792">
    <property type="entry name" value="Tscrpt_reg_LuxR_C"/>
</dbReference>
<organism evidence="5 6">
    <name type="scientific">Thalassobius vesicularis</name>
    <dbReference type="NCBI Taxonomy" id="1294297"/>
    <lineage>
        <taxon>Bacteria</taxon>
        <taxon>Pseudomonadati</taxon>
        <taxon>Pseudomonadota</taxon>
        <taxon>Alphaproteobacteria</taxon>
        <taxon>Rhodobacterales</taxon>
        <taxon>Roseobacteraceae</taxon>
        <taxon>Thalassovita</taxon>
    </lineage>
</organism>
<dbReference type="InterPro" id="IPR016032">
    <property type="entry name" value="Sig_transdc_resp-reg_C-effctor"/>
</dbReference>
<evidence type="ECO:0000256" key="3">
    <source>
        <dbReference type="ARBA" id="ARBA00023163"/>
    </source>
</evidence>
<dbReference type="InterPro" id="IPR036388">
    <property type="entry name" value="WH-like_DNA-bd_sf"/>
</dbReference>
<dbReference type="Pfam" id="PF00196">
    <property type="entry name" value="GerE"/>
    <property type="match status" value="1"/>
</dbReference>
<accession>A0A4S3MCQ1</accession>
<evidence type="ECO:0000313" key="5">
    <source>
        <dbReference type="EMBL" id="THD76573.1"/>
    </source>
</evidence>
<dbReference type="Proteomes" id="UP000306113">
    <property type="component" value="Unassembled WGS sequence"/>
</dbReference>
<keyword evidence="3" id="KW-0804">Transcription</keyword>
<keyword evidence="1" id="KW-0805">Transcription regulation</keyword>
<dbReference type="Gene3D" id="1.10.10.10">
    <property type="entry name" value="Winged helix-like DNA-binding domain superfamily/Winged helix DNA-binding domain"/>
    <property type="match status" value="1"/>
</dbReference>
<evidence type="ECO:0000259" key="4">
    <source>
        <dbReference type="PROSITE" id="PS50043"/>
    </source>
</evidence>
<dbReference type="EMBL" id="SSMD01000001">
    <property type="protein sequence ID" value="THD76573.1"/>
    <property type="molecule type" value="Genomic_DNA"/>
</dbReference>
<protein>
    <submittedName>
        <fullName evidence="5">LuxR family transcriptional regulator</fullName>
    </submittedName>
</protein>
<keyword evidence="6" id="KW-1185">Reference proteome</keyword>
<dbReference type="SMART" id="SM00421">
    <property type="entry name" value="HTH_LUXR"/>
    <property type="match status" value="1"/>
</dbReference>
<sequence>MPARSIALVIDAATETLGPVLTALEENGMTVLIAVRPWRDGENESELVEEFGLTQREAEVLVWLSRGKTNRDIADILELSARTVNKHLETVFQKMGADDRTSAAVMADRVLQPLSQ</sequence>
<dbReference type="RefSeq" id="WP_136337516.1">
    <property type="nucleotide sequence ID" value="NZ_SSMD01000001.1"/>
</dbReference>
<feature type="domain" description="HTH luxR-type" evidence="4">
    <location>
        <begin position="46"/>
        <end position="111"/>
    </location>
</feature>
<proteinExistence type="predicted"/>
<evidence type="ECO:0000256" key="1">
    <source>
        <dbReference type="ARBA" id="ARBA00023015"/>
    </source>
</evidence>
<dbReference type="PRINTS" id="PR00038">
    <property type="entry name" value="HTHLUXR"/>
</dbReference>
<dbReference type="SUPFAM" id="SSF46894">
    <property type="entry name" value="C-terminal effector domain of the bipartite response regulators"/>
    <property type="match status" value="1"/>
</dbReference>
<gene>
    <name evidence="5" type="ORF">E7681_01655</name>
</gene>
<evidence type="ECO:0000256" key="2">
    <source>
        <dbReference type="ARBA" id="ARBA00023125"/>
    </source>
</evidence>
<name>A0A4S3MCQ1_9RHOB</name>
<dbReference type="PANTHER" id="PTHR44688:SF16">
    <property type="entry name" value="DNA-BINDING TRANSCRIPTIONAL ACTIVATOR DEVR_DOSR"/>
    <property type="match status" value="1"/>
</dbReference>
<dbReference type="PROSITE" id="PS50043">
    <property type="entry name" value="HTH_LUXR_2"/>
    <property type="match status" value="1"/>
</dbReference>
<dbReference type="OrthoDB" id="9803630at2"/>
<dbReference type="AlphaFoldDB" id="A0A4S3MCQ1"/>
<evidence type="ECO:0000313" key="6">
    <source>
        <dbReference type="Proteomes" id="UP000306113"/>
    </source>
</evidence>
<dbReference type="GO" id="GO:0003677">
    <property type="term" value="F:DNA binding"/>
    <property type="evidence" value="ECO:0007669"/>
    <property type="project" value="UniProtKB-KW"/>
</dbReference>
<reference evidence="5 6" key="1">
    <citation type="submission" date="2019-04" db="EMBL/GenBank/DDBJ databases">
        <title>Draft genome sequence of Youngimonas vesicularis.</title>
        <authorList>
            <person name="Hameed A."/>
        </authorList>
    </citation>
    <scope>NUCLEOTIDE SEQUENCE [LARGE SCALE GENOMIC DNA]</scope>
    <source>
        <strain evidence="5 6">CC-AMW-E</strain>
    </source>
</reference>
<dbReference type="GO" id="GO:0006355">
    <property type="term" value="P:regulation of DNA-templated transcription"/>
    <property type="evidence" value="ECO:0007669"/>
    <property type="project" value="InterPro"/>
</dbReference>
<keyword evidence="2" id="KW-0238">DNA-binding</keyword>
<dbReference type="PANTHER" id="PTHR44688">
    <property type="entry name" value="DNA-BINDING TRANSCRIPTIONAL ACTIVATOR DEVR_DOSR"/>
    <property type="match status" value="1"/>
</dbReference>
<comment type="caution">
    <text evidence="5">The sequence shown here is derived from an EMBL/GenBank/DDBJ whole genome shotgun (WGS) entry which is preliminary data.</text>
</comment>
<dbReference type="CDD" id="cd06170">
    <property type="entry name" value="LuxR_C_like"/>
    <property type="match status" value="1"/>
</dbReference>